<keyword evidence="2" id="KW-1003">Cell membrane</keyword>
<feature type="transmembrane region" description="Helical" evidence="7">
    <location>
        <begin position="361"/>
        <end position="383"/>
    </location>
</feature>
<comment type="caution">
    <text evidence="9">The sequence shown here is derived from an EMBL/GenBank/DDBJ whole genome shotgun (WGS) entry which is preliminary data.</text>
</comment>
<evidence type="ECO:0000313" key="9">
    <source>
        <dbReference type="EMBL" id="ROP38164.1"/>
    </source>
</evidence>
<dbReference type="EMBL" id="RJKM01000001">
    <property type="protein sequence ID" value="ROP38164.1"/>
    <property type="molecule type" value="Genomic_DNA"/>
</dbReference>
<dbReference type="PANTHER" id="PTHR30572">
    <property type="entry name" value="MEMBRANE COMPONENT OF TRANSPORTER-RELATED"/>
    <property type="match status" value="1"/>
</dbReference>
<evidence type="ECO:0000256" key="6">
    <source>
        <dbReference type="ARBA" id="ARBA00038076"/>
    </source>
</evidence>
<comment type="similarity">
    <text evidence="6">Belongs to the ABC-4 integral membrane protein family.</text>
</comment>
<keyword evidence="5 7" id="KW-0472">Membrane</keyword>
<feature type="transmembrane region" description="Helical" evidence="7">
    <location>
        <begin position="319"/>
        <end position="341"/>
    </location>
</feature>
<evidence type="ECO:0000313" key="10">
    <source>
        <dbReference type="Proteomes" id="UP000268727"/>
    </source>
</evidence>
<feature type="transmembrane region" description="Helical" evidence="7">
    <location>
        <begin position="697"/>
        <end position="720"/>
    </location>
</feature>
<dbReference type="InterPro" id="IPR050250">
    <property type="entry name" value="Macrolide_Exporter_MacB"/>
</dbReference>
<dbReference type="GO" id="GO:0022857">
    <property type="term" value="F:transmembrane transporter activity"/>
    <property type="evidence" value="ECO:0007669"/>
    <property type="project" value="TreeGrafter"/>
</dbReference>
<evidence type="ECO:0000256" key="4">
    <source>
        <dbReference type="ARBA" id="ARBA00022989"/>
    </source>
</evidence>
<sequence length="817" mass="81893">MMVKLAVASVRRRVGSFAGTFLTAFLAVALISGSGLLLYSVLTAGPGGDRFAGADVVVAAERAVELTTSVDKGDKVKVKTKTERLTGAGVLPGELVGRVAATPGVGEVVADVAFPVALDVAGVAVRAPERAAVVGHGWGSAGLTPYALRDGVEPADGEVAVGSELGLAVGQVVGLTTKTGAREVRVAGVVGGGVPGQAAVFVADRQVVEWSGLSGPTAVAVRVAEGAEVTEVAAALEGLGVGVFTGADKVNGDLPGAVPDYIGGVSIFGFVLGITGFAAVFVLTGTVSLAVRQRLRELALLRTAGATPRQLRRLLGTEVALVTVVATVPALPVGVVVAHLVAGRFRELGAVPAQFTVSVSALVLVAAAVVGLAVTLGATSVAARRAVRISPTQALRETVTAGGGSRAPRVVAAVVPAAGAVAVLVLVPLGGALGMGMGFVSCALLLCALAAVGPLVVGAVTAVVSRVVGPAGVAGRVAGAMTRVESRRVVGVAIPLTLMFAINATMLVNGDILGAVTAEQEAARTAPATVKVANASGLPLVTAEKMAALPSVTGSALTVGTRVVVDEGGKPEDYPAQGLRLAGESALDLGVVDGELGVLEGSVAVSGPLAERRGWAVGDRPSFWLADGTRVVLPVVAVYSNWRGFGDLVLDAGLVAAHDPRGLVGAVYLRGEPDLSGFPAGSGGVGEVQNQQAAWELMVAVSLGFTAIAVVNTFAVATGARRREFGELRLAGATSRQLHRLLDWEALITVVVALVLGCAISGVVVGAFSVAQDGQWRLFADPVRYFGMVAGVGLLGLVAGAVPARVVVRLRALPRLG</sequence>
<keyword evidence="4 7" id="KW-1133">Transmembrane helix</keyword>
<dbReference type="GO" id="GO:0005886">
    <property type="term" value="C:plasma membrane"/>
    <property type="evidence" value="ECO:0007669"/>
    <property type="project" value="UniProtKB-SubCell"/>
</dbReference>
<dbReference type="RefSeq" id="WP_281277794.1">
    <property type="nucleotide sequence ID" value="NZ_RJKM01000001.1"/>
</dbReference>
<reference evidence="9 10" key="1">
    <citation type="submission" date="2018-11" db="EMBL/GenBank/DDBJ databases">
        <title>Sequencing the genomes of 1000 actinobacteria strains.</title>
        <authorList>
            <person name="Klenk H.-P."/>
        </authorList>
    </citation>
    <scope>NUCLEOTIDE SEQUENCE [LARGE SCALE GENOMIC DNA]</scope>
    <source>
        <strain evidence="9 10">DSM 44231</strain>
    </source>
</reference>
<evidence type="ECO:0000256" key="5">
    <source>
        <dbReference type="ARBA" id="ARBA00023136"/>
    </source>
</evidence>
<dbReference type="Pfam" id="PF02687">
    <property type="entry name" value="FtsX"/>
    <property type="match status" value="2"/>
</dbReference>
<evidence type="ECO:0000256" key="7">
    <source>
        <dbReference type="SAM" id="Phobius"/>
    </source>
</evidence>
<organism evidence="9 10">
    <name type="scientific">Saccharothrix texasensis</name>
    <dbReference type="NCBI Taxonomy" id="103734"/>
    <lineage>
        <taxon>Bacteria</taxon>
        <taxon>Bacillati</taxon>
        <taxon>Actinomycetota</taxon>
        <taxon>Actinomycetes</taxon>
        <taxon>Pseudonocardiales</taxon>
        <taxon>Pseudonocardiaceae</taxon>
        <taxon>Saccharothrix</taxon>
    </lineage>
</organism>
<dbReference type="Proteomes" id="UP000268727">
    <property type="component" value="Unassembled WGS sequence"/>
</dbReference>
<dbReference type="PANTHER" id="PTHR30572:SF4">
    <property type="entry name" value="ABC TRANSPORTER PERMEASE YTRF"/>
    <property type="match status" value="1"/>
</dbReference>
<protein>
    <submittedName>
        <fullName evidence="9">Putative ABC transport system permease protein</fullName>
    </submittedName>
</protein>
<gene>
    <name evidence="9" type="ORF">EDD40_3505</name>
</gene>
<keyword evidence="10" id="KW-1185">Reference proteome</keyword>
<dbReference type="InterPro" id="IPR003838">
    <property type="entry name" value="ABC3_permease_C"/>
</dbReference>
<feature type="transmembrane region" description="Helical" evidence="7">
    <location>
        <begin position="785"/>
        <end position="808"/>
    </location>
</feature>
<comment type="subcellular location">
    <subcellularLocation>
        <location evidence="1">Cell membrane</location>
        <topology evidence="1">Multi-pass membrane protein</topology>
    </subcellularLocation>
</comment>
<feature type="domain" description="ABC3 transporter permease C-terminal" evidence="8">
    <location>
        <begin position="698"/>
        <end position="809"/>
    </location>
</feature>
<feature type="transmembrane region" description="Helical" evidence="7">
    <location>
        <begin position="741"/>
        <end position="765"/>
    </location>
</feature>
<evidence type="ECO:0000259" key="8">
    <source>
        <dbReference type="Pfam" id="PF02687"/>
    </source>
</evidence>
<feature type="transmembrane region" description="Helical" evidence="7">
    <location>
        <begin position="21"/>
        <end position="42"/>
    </location>
</feature>
<evidence type="ECO:0000256" key="3">
    <source>
        <dbReference type="ARBA" id="ARBA00022692"/>
    </source>
</evidence>
<feature type="transmembrane region" description="Helical" evidence="7">
    <location>
        <begin position="435"/>
        <end position="468"/>
    </location>
</feature>
<name>A0A3N1H6I8_9PSEU</name>
<feature type="transmembrane region" description="Helical" evidence="7">
    <location>
        <begin position="267"/>
        <end position="291"/>
    </location>
</feature>
<feature type="transmembrane region" description="Helical" evidence="7">
    <location>
        <begin position="410"/>
        <end position="429"/>
    </location>
</feature>
<proteinExistence type="inferred from homology"/>
<accession>A0A3N1H6I8</accession>
<dbReference type="AlphaFoldDB" id="A0A3N1H6I8"/>
<evidence type="ECO:0000256" key="2">
    <source>
        <dbReference type="ARBA" id="ARBA00022475"/>
    </source>
</evidence>
<keyword evidence="3 7" id="KW-0812">Transmembrane</keyword>
<feature type="transmembrane region" description="Helical" evidence="7">
    <location>
        <begin position="489"/>
        <end position="508"/>
    </location>
</feature>
<feature type="domain" description="ABC3 transporter permease C-terminal" evidence="8">
    <location>
        <begin position="270"/>
        <end position="391"/>
    </location>
</feature>
<evidence type="ECO:0000256" key="1">
    <source>
        <dbReference type="ARBA" id="ARBA00004651"/>
    </source>
</evidence>